<dbReference type="AlphaFoldDB" id="T0EXY6"/>
<evidence type="ECO:0000313" key="1">
    <source>
        <dbReference type="EMBL" id="EQA43685.1"/>
    </source>
</evidence>
<accession>T0EXY6</accession>
<dbReference type="Proteomes" id="UP000015454">
    <property type="component" value="Unassembled WGS sequence"/>
</dbReference>
<organism evidence="1 2">
    <name type="scientific">Leptospira broomii serovar Hurstbridge str. 5399</name>
    <dbReference type="NCBI Taxonomy" id="1049789"/>
    <lineage>
        <taxon>Bacteria</taxon>
        <taxon>Pseudomonadati</taxon>
        <taxon>Spirochaetota</taxon>
        <taxon>Spirochaetia</taxon>
        <taxon>Leptospirales</taxon>
        <taxon>Leptospiraceae</taxon>
        <taxon>Leptospira</taxon>
    </lineage>
</organism>
<sequence>MEVAVIMETGSFFPHADNVRKNETIMKSFERIFGILQAE</sequence>
<evidence type="ECO:0000313" key="2">
    <source>
        <dbReference type="Proteomes" id="UP000015454"/>
    </source>
</evidence>
<comment type="caution">
    <text evidence="1">The sequence shown here is derived from an EMBL/GenBank/DDBJ whole genome shotgun (WGS) entry which is preliminary data.</text>
</comment>
<dbReference type="EMBL" id="AHMO02000011">
    <property type="protein sequence ID" value="EQA43685.1"/>
    <property type="molecule type" value="Genomic_DNA"/>
</dbReference>
<name>T0EXY6_9LEPT</name>
<protein>
    <submittedName>
        <fullName evidence="1">Uncharacterized protein</fullName>
    </submittedName>
</protein>
<gene>
    <name evidence="1" type="ORF">LEP1GSC050_1635</name>
</gene>
<proteinExistence type="predicted"/>
<dbReference type="STRING" id="1049789.LEP1GSC050_1635"/>
<keyword evidence="2" id="KW-1185">Reference proteome</keyword>
<reference evidence="1" key="1">
    <citation type="submission" date="2013-05" db="EMBL/GenBank/DDBJ databases">
        <authorList>
            <person name="Harkins D.M."/>
            <person name="Durkin A.S."/>
            <person name="Brinkac L.M."/>
            <person name="Haft D.H."/>
            <person name="Selengut J.D."/>
            <person name="Sanka R."/>
            <person name="DePew J."/>
            <person name="Purushe J."/>
            <person name="Hartskeerl R.A."/>
            <person name="Ahmed A."/>
            <person name="van der Linden H."/>
            <person name="Goris M.G.A."/>
            <person name="Vinetz J.M."/>
            <person name="Sutton G.G."/>
            <person name="Nierman W.C."/>
            <person name="Fouts D.E."/>
        </authorList>
    </citation>
    <scope>NUCLEOTIDE SEQUENCE [LARGE SCALE GENOMIC DNA]</scope>
    <source>
        <strain evidence="1">5399</strain>
    </source>
</reference>